<dbReference type="EMBL" id="JAVDWU010000003">
    <property type="protein sequence ID" value="MDR7149955.1"/>
    <property type="molecule type" value="Genomic_DNA"/>
</dbReference>
<gene>
    <name evidence="2" type="ORF">J2W49_001910</name>
</gene>
<organism evidence="2 3">
    <name type="scientific">Hydrogenophaga palleronii</name>
    <dbReference type="NCBI Taxonomy" id="65655"/>
    <lineage>
        <taxon>Bacteria</taxon>
        <taxon>Pseudomonadati</taxon>
        <taxon>Pseudomonadota</taxon>
        <taxon>Betaproteobacteria</taxon>
        <taxon>Burkholderiales</taxon>
        <taxon>Comamonadaceae</taxon>
        <taxon>Hydrogenophaga</taxon>
    </lineage>
</organism>
<reference evidence="2 3" key="1">
    <citation type="submission" date="2023-07" db="EMBL/GenBank/DDBJ databases">
        <title>Sorghum-associated microbial communities from plants grown in Nebraska, USA.</title>
        <authorList>
            <person name="Schachtman D."/>
        </authorList>
    </citation>
    <scope>NUCLEOTIDE SEQUENCE [LARGE SCALE GENOMIC DNA]</scope>
    <source>
        <strain evidence="2 3">4249</strain>
    </source>
</reference>
<dbReference type="Proteomes" id="UP001265700">
    <property type="component" value="Unassembled WGS sequence"/>
</dbReference>
<evidence type="ECO:0000256" key="1">
    <source>
        <dbReference type="SAM" id="MobiDB-lite"/>
    </source>
</evidence>
<feature type="compositionally biased region" description="Basic and acidic residues" evidence="1">
    <location>
        <begin position="620"/>
        <end position="634"/>
    </location>
</feature>
<keyword evidence="3" id="KW-1185">Reference proteome</keyword>
<feature type="region of interest" description="Disordered" evidence="1">
    <location>
        <begin position="607"/>
        <end position="642"/>
    </location>
</feature>
<feature type="compositionally biased region" description="Polar residues" evidence="1">
    <location>
        <begin position="1"/>
        <end position="13"/>
    </location>
</feature>
<accession>A0ABU1WKY0</accession>
<dbReference type="RefSeq" id="WP_310314859.1">
    <property type="nucleotide sequence ID" value="NZ_JAVDWU010000003.1"/>
</dbReference>
<name>A0ABU1WKY0_9BURK</name>
<sequence>MSIQGISSRTPAAQPQAPAGSTPGEQPGSSGQLPSSGTGLAPMASQAPDTAIRPRAALPSSPSPASPSGGDSPMLQRTYDHTPTYSPVNPSGQHVLQIDAPQQGQATQPAGRLSRLTGAIAQAGSTLRQRAGHAASLTRQGASAVYGQVSQGASAAYGQASQGAKLAGGLVKQGATGALTATGRGAALTGQDLLKALGPIPHAVGIAGAHLMQQAVTCGIPTFAREMAFIGLTMKLAENPGAAAGVQAAMTAINVAGHVIRHRRMDRNPEAAARGFHGMTKPQWDATPPDQQAAMMERQQRNSRWVTQMHAAAMVVNTGAMIGGLAQPGNENARLFMATQAASDVRNLIYAALRETGQASLSMVGLQAPNASGGVNDQRMSTSAFAYTVAQAAGSYGADAIVSHARPDIRASGGIIRTAAAELASGPALFKMAAVVASVRAVANTLGEVLDAGMAKHHEASQAGGRQVFSPGMPGANQYAQKKRELMAASEGNVSALQLAQLRVQTFRENVDISRLLDHSPARMAWNGTAATAADLASLMAPSNLRTALSSFGVAMMFGASYKPVNQTYQAHAAVRSQVRVDAQAQALADQGVPRTRLDRTWLSRLEVVPGSPPPSRESSLQDRPDRMPDREPDLAGGPSLRHLVAGKQPAIDSDRFKGSFSFAAESSSAAQARAQTLQEALDKNV</sequence>
<feature type="compositionally biased region" description="Polar residues" evidence="1">
    <location>
        <begin position="81"/>
        <end position="94"/>
    </location>
</feature>
<comment type="caution">
    <text evidence="2">The sequence shown here is derived from an EMBL/GenBank/DDBJ whole genome shotgun (WGS) entry which is preliminary data.</text>
</comment>
<evidence type="ECO:0008006" key="4">
    <source>
        <dbReference type="Google" id="ProtNLM"/>
    </source>
</evidence>
<evidence type="ECO:0000313" key="3">
    <source>
        <dbReference type="Proteomes" id="UP001265700"/>
    </source>
</evidence>
<proteinExistence type="predicted"/>
<protein>
    <recommendedName>
        <fullName evidence="4">Type III effector protein</fullName>
    </recommendedName>
</protein>
<evidence type="ECO:0000313" key="2">
    <source>
        <dbReference type="EMBL" id="MDR7149955.1"/>
    </source>
</evidence>
<feature type="compositionally biased region" description="Low complexity" evidence="1">
    <location>
        <begin position="26"/>
        <end position="40"/>
    </location>
</feature>
<feature type="region of interest" description="Disordered" evidence="1">
    <location>
        <begin position="1"/>
        <end position="94"/>
    </location>
</feature>